<accession>A0ABV6EWB0</accession>
<evidence type="ECO:0000256" key="4">
    <source>
        <dbReference type="ARBA" id="ARBA00022598"/>
    </source>
</evidence>
<feature type="active site" description="Nucleophile" evidence="9">
    <location>
        <position position="333"/>
    </location>
</feature>
<comment type="catalytic activity">
    <reaction evidence="9">
        <text>hydrogenobyrinate + 2 L-glutamine + 2 ATP + 2 H2O = hydrogenobyrinate a,c-diamide + 2 L-glutamate + 2 ADP + 2 phosphate + 2 H(+)</text>
        <dbReference type="Rhea" id="RHEA:12544"/>
        <dbReference type="ChEBI" id="CHEBI:15377"/>
        <dbReference type="ChEBI" id="CHEBI:15378"/>
        <dbReference type="ChEBI" id="CHEBI:29985"/>
        <dbReference type="ChEBI" id="CHEBI:30616"/>
        <dbReference type="ChEBI" id="CHEBI:43474"/>
        <dbReference type="ChEBI" id="CHEBI:58359"/>
        <dbReference type="ChEBI" id="CHEBI:77873"/>
        <dbReference type="ChEBI" id="CHEBI:77874"/>
        <dbReference type="ChEBI" id="CHEBI:456216"/>
        <dbReference type="EC" id="6.3.5.9"/>
    </reaction>
</comment>
<reference evidence="12 13" key="1">
    <citation type="submission" date="2024-09" db="EMBL/GenBank/DDBJ databases">
        <authorList>
            <person name="Sun Q."/>
            <person name="Mori K."/>
        </authorList>
    </citation>
    <scope>NUCLEOTIDE SEQUENCE [LARGE SCALE GENOMIC DNA]</scope>
    <source>
        <strain evidence="12 13">KCTC 23279</strain>
    </source>
</reference>
<comment type="domain">
    <text evidence="9">Comprises of two domains. The C-terminal domain contains the binding site for glutamine and catalyzes the hydrolysis of this substrate to glutamate and ammonia. The N-terminal domain is anticipated to bind ATP and hydrogenobyrinate and catalyzes the ultimate synthesis of the diamide product. The ammonia produced via the glutaminase domain is probably translocated to the adjacent domain via a molecular tunnel, where it reacts with an activated intermediate.</text>
</comment>
<evidence type="ECO:0000259" key="11">
    <source>
        <dbReference type="Pfam" id="PF07685"/>
    </source>
</evidence>
<dbReference type="InterPro" id="IPR004484">
    <property type="entry name" value="CbiA/CobB_synth"/>
</dbReference>
<sequence>MSPVTNHPRGLIIAAPSTSSGKTTVTLALLAALRRRGRVMQPYKCGPDYIDPAFHTAAAGRPCYNLDSWAFSRGRVAALLGAAADADLSIAEGVMGLFDGGSHPGAWGHGATADIAAATGWPVVLVIDVAGQSQSAAAIALGFARYRPDVTVAGVILNNVASARHEALVRAGFAAHPIPVLGTLARHTSQSIKNRHLGLVQAREHEQLAERLEALATLAEQGIDLATFEQLAQPARFEAPATPGFTPPGQRIALASDDAFSFIYPHLVAGWRAAGAEIVPFSPLADQAPDDSCDATWLPGGYPELHAGRLAAASRFMAGLRAFAETRPVHGECGGYMALGAGLIDADGTRHAMAGLLGLETDFAQRKLHLGYRVATLHAPAAGHAAGTVLRGHEYHYARVVSVSDEPLASIRDASGTATAETGSRRGRVTGTFFHMIDSAQEHAA</sequence>
<comment type="similarity">
    <text evidence="9">Belongs to the CobB/CbiA family.</text>
</comment>
<feature type="site" description="Increases nucleophilicity of active site Cys" evidence="9">
    <location>
        <position position="435"/>
    </location>
</feature>
<comment type="pathway">
    <text evidence="9">Cofactor biosynthesis; adenosylcobalamin biosynthesis; cob(II)yrinate a,c-diamide from precorrin-2 (aerobic route): step 9/10.</text>
</comment>
<keyword evidence="3 9" id="KW-0169">Cobalamin biosynthesis</keyword>
<dbReference type="Gene3D" id="3.40.50.880">
    <property type="match status" value="1"/>
</dbReference>
<comment type="miscellaneous">
    <text evidence="9">The a and c carboxylates of hydrogenobyrinate are activated for nucleophilic attack via formation of a phosphorylated intermediate by ATP. CobB catalyzes first the amidation of the c-carboxylate, and then that of the a-carboxylate.</text>
</comment>
<dbReference type="EMBL" id="JBHLWM010000008">
    <property type="protein sequence ID" value="MFC0242499.1"/>
    <property type="molecule type" value="Genomic_DNA"/>
</dbReference>
<comment type="cofactor">
    <cofactor evidence="1 9">
        <name>Mg(2+)</name>
        <dbReference type="ChEBI" id="CHEBI:18420"/>
    </cofactor>
</comment>
<keyword evidence="6 9" id="KW-0067">ATP-binding</keyword>
<keyword evidence="5 9" id="KW-0547">Nucleotide-binding</keyword>
<evidence type="ECO:0000256" key="8">
    <source>
        <dbReference type="ARBA" id="ARBA00022962"/>
    </source>
</evidence>
<dbReference type="RefSeq" id="WP_378390531.1">
    <property type="nucleotide sequence ID" value="NZ_JBHLWM010000008.1"/>
</dbReference>
<dbReference type="NCBIfam" id="NF002204">
    <property type="entry name" value="PRK01077.1"/>
    <property type="match status" value="1"/>
</dbReference>
<dbReference type="NCBIfam" id="TIGR00379">
    <property type="entry name" value="cobB"/>
    <property type="match status" value="1"/>
</dbReference>
<feature type="domain" description="CobQ/CobB/MinD/ParA nucleotide binding" evidence="10">
    <location>
        <begin position="11"/>
        <end position="188"/>
    </location>
</feature>
<name>A0ABV6EWB0_9BRAD</name>
<keyword evidence="8 9" id="KW-0315">Glutamine amidotransferase</keyword>
<dbReference type="InterPro" id="IPR002586">
    <property type="entry name" value="CobQ/CobB/MinD/ParA_Nub-bd_dom"/>
</dbReference>
<evidence type="ECO:0000256" key="6">
    <source>
        <dbReference type="ARBA" id="ARBA00022840"/>
    </source>
</evidence>
<dbReference type="EC" id="6.3.5.9" evidence="9"/>
<gene>
    <name evidence="9" type="primary">cobB</name>
    <name evidence="12" type="ORF">ACFFJ6_18550</name>
</gene>
<keyword evidence="7 9" id="KW-0460">Magnesium</keyword>
<dbReference type="InterPro" id="IPR029062">
    <property type="entry name" value="Class_I_gatase-like"/>
</dbReference>
<comment type="function">
    <text evidence="9">Catalyzes the ATP-dependent amidation of the two carboxylate groups at positions a and c of hydrogenobyrinate, using either L-glutamine or ammonia as the nitrogen source.</text>
</comment>
<dbReference type="Proteomes" id="UP001589775">
    <property type="component" value="Unassembled WGS sequence"/>
</dbReference>
<dbReference type="Gene3D" id="3.40.50.300">
    <property type="entry name" value="P-loop containing nucleotide triphosphate hydrolases"/>
    <property type="match status" value="1"/>
</dbReference>
<feature type="domain" description="CobB/CobQ-like glutamine amidotransferase" evidence="11">
    <location>
        <begin position="251"/>
        <end position="437"/>
    </location>
</feature>
<dbReference type="PANTHER" id="PTHR43873">
    <property type="entry name" value="COBYRINATE A,C-DIAMIDE SYNTHASE"/>
    <property type="match status" value="1"/>
</dbReference>
<dbReference type="InterPro" id="IPR011698">
    <property type="entry name" value="GATase_3"/>
</dbReference>
<evidence type="ECO:0000256" key="5">
    <source>
        <dbReference type="ARBA" id="ARBA00022741"/>
    </source>
</evidence>
<evidence type="ECO:0000256" key="7">
    <source>
        <dbReference type="ARBA" id="ARBA00022842"/>
    </source>
</evidence>
<comment type="similarity">
    <text evidence="2">Belongs to the CobB/CobQ family. CobQ subfamily.</text>
</comment>
<dbReference type="Pfam" id="PF07685">
    <property type="entry name" value="GATase_3"/>
    <property type="match status" value="1"/>
</dbReference>
<dbReference type="SUPFAM" id="SSF52317">
    <property type="entry name" value="Class I glutamine amidotransferase-like"/>
    <property type="match status" value="1"/>
</dbReference>
<proteinExistence type="inferred from homology"/>
<dbReference type="PROSITE" id="PS51274">
    <property type="entry name" value="GATASE_COBBQ"/>
    <property type="match status" value="1"/>
</dbReference>
<keyword evidence="4 9" id="KW-0436">Ligase</keyword>
<dbReference type="HAMAP" id="MF_00027">
    <property type="entry name" value="CobB_CbiA"/>
    <property type="match status" value="1"/>
</dbReference>
<evidence type="ECO:0000313" key="13">
    <source>
        <dbReference type="Proteomes" id="UP001589775"/>
    </source>
</evidence>
<protein>
    <recommendedName>
        <fullName evidence="9">Hydrogenobyrinate a,c-diamide synthase</fullName>
        <ecNumber evidence="9">6.3.5.9</ecNumber>
    </recommendedName>
    <alternativeName>
        <fullName evidence="9">Hydrogenobyrinic acid a,c-diamide synthase</fullName>
    </alternativeName>
</protein>
<dbReference type="SUPFAM" id="SSF52540">
    <property type="entry name" value="P-loop containing nucleoside triphosphate hydrolases"/>
    <property type="match status" value="1"/>
</dbReference>
<evidence type="ECO:0000256" key="2">
    <source>
        <dbReference type="ARBA" id="ARBA00006205"/>
    </source>
</evidence>
<keyword evidence="13" id="KW-1185">Reference proteome</keyword>
<evidence type="ECO:0000256" key="1">
    <source>
        <dbReference type="ARBA" id="ARBA00001946"/>
    </source>
</evidence>
<evidence type="ECO:0000256" key="3">
    <source>
        <dbReference type="ARBA" id="ARBA00022573"/>
    </source>
</evidence>
<dbReference type="Pfam" id="PF01656">
    <property type="entry name" value="CbiA"/>
    <property type="match status" value="1"/>
</dbReference>
<dbReference type="InterPro" id="IPR027417">
    <property type="entry name" value="P-loop_NTPase"/>
</dbReference>
<evidence type="ECO:0000259" key="10">
    <source>
        <dbReference type="Pfam" id="PF01656"/>
    </source>
</evidence>
<organism evidence="12 13">
    <name type="scientific">Rhodopseudomonas telluris</name>
    <dbReference type="NCBI Taxonomy" id="644215"/>
    <lineage>
        <taxon>Bacteria</taxon>
        <taxon>Pseudomonadati</taxon>
        <taxon>Pseudomonadota</taxon>
        <taxon>Alphaproteobacteria</taxon>
        <taxon>Hyphomicrobiales</taxon>
        <taxon>Nitrobacteraceae</taxon>
        <taxon>Rhodopseudomonas</taxon>
    </lineage>
</organism>
<dbReference type="PANTHER" id="PTHR43873:SF1">
    <property type="entry name" value="COBYRINATE A,C-DIAMIDE SYNTHASE"/>
    <property type="match status" value="1"/>
</dbReference>
<evidence type="ECO:0000313" key="12">
    <source>
        <dbReference type="EMBL" id="MFC0242499.1"/>
    </source>
</evidence>
<comment type="caution">
    <text evidence="12">The sequence shown here is derived from an EMBL/GenBank/DDBJ whole genome shotgun (WGS) entry which is preliminary data.</text>
</comment>
<evidence type="ECO:0000256" key="9">
    <source>
        <dbReference type="HAMAP-Rule" id="MF_00027"/>
    </source>
</evidence>